<dbReference type="InterPro" id="IPR002219">
    <property type="entry name" value="PKC_DAG/PE"/>
</dbReference>
<feature type="domain" description="Phorbol-ester/DAG-type" evidence="13">
    <location>
        <begin position="354"/>
        <end position="398"/>
    </location>
</feature>
<dbReference type="PROSITE" id="PS50011">
    <property type="entry name" value="PROTEIN_KINASE_DOM"/>
    <property type="match status" value="1"/>
</dbReference>
<dbReference type="GO" id="GO:0046872">
    <property type="term" value="F:metal ion binding"/>
    <property type="evidence" value="ECO:0007669"/>
    <property type="project" value="UniProtKB-KW"/>
</dbReference>
<dbReference type="CDD" id="cd20812">
    <property type="entry name" value="C1_KSR"/>
    <property type="match status" value="1"/>
</dbReference>
<keyword evidence="3" id="KW-0479">Metal-binding</keyword>
<evidence type="ECO:0000259" key="13">
    <source>
        <dbReference type="PROSITE" id="PS50081"/>
    </source>
</evidence>
<dbReference type="Gene3D" id="6.10.140.1120">
    <property type="match status" value="1"/>
</dbReference>
<keyword evidence="6" id="KW-0862">Zinc</keyword>
<dbReference type="GeneID" id="106170212"/>
<dbReference type="Gene3D" id="3.30.200.20">
    <property type="entry name" value="Phosphorylase Kinase, domain 1"/>
    <property type="match status" value="1"/>
</dbReference>
<comment type="catalytic activity">
    <reaction evidence="8">
        <text>L-threonyl-[protein] + ATP = O-phospho-L-threonyl-[protein] + ADP + H(+)</text>
        <dbReference type="Rhea" id="RHEA:46608"/>
        <dbReference type="Rhea" id="RHEA-COMP:11060"/>
        <dbReference type="Rhea" id="RHEA-COMP:11605"/>
        <dbReference type="ChEBI" id="CHEBI:15378"/>
        <dbReference type="ChEBI" id="CHEBI:30013"/>
        <dbReference type="ChEBI" id="CHEBI:30616"/>
        <dbReference type="ChEBI" id="CHEBI:61977"/>
        <dbReference type="ChEBI" id="CHEBI:456216"/>
        <dbReference type="EC" id="2.7.11.1"/>
    </reaction>
</comment>
<evidence type="ECO:0000256" key="6">
    <source>
        <dbReference type="ARBA" id="ARBA00022833"/>
    </source>
</evidence>
<protein>
    <submittedName>
        <fullName evidence="15">Kinase suppressor of Ras 2</fullName>
    </submittedName>
</protein>
<dbReference type="KEGG" id="lak:106170212"/>
<dbReference type="OrthoDB" id="774951at2759"/>
<feature type="region of interest" description="Disordered" evidence="11">
    <location>
        <begin position="867"/>
        <end position="886"/>
    </location>
</feature>
<dbReference type="Gene3D" id="1.10.150.50">
    <property type="entry name" value="Transcription Factor, Ets-1"/>
    <property type="match status" value="1"/>
</dbReference>
<dbReference type="PROSITE" id="PS00108">
    <property type="entry name" value="PROTEIN_KINASE_ST"/>
    <property type="match status" value="1"/>
</dbReference>
<evidence type="ECO:0000256" key="5">
    <source>
        <dbReference type="ARBA" id="ARBA00022777"/>
    </source>
</evidence>
<dbReference type="PANTHER" id="PTHR44329:SF253">
    <property type="entry name" value="KINASE SUPPRESSOR OF RAS 2"/>
    <property type="match status" value="1"/>
</dbReference>
<dbReference type="FunCoup" id="A0A1S3J573">
    <property type="interactions" value="805"/>
</dbReference>
<dbReference type="InterPro" id="IPR008271">
    <property type="entry name" value="Ser/Thr_kinase_AS"/>
</dbReference>
<dbReference type="InterPro" id="IPR011009">
    <property type="entry name" value="Kinase-like_dom_sf"/>
</dbReference>
<name>A0A1S3J573_LINAN</name>
<dbReference type="Proteomes" id="UP000085678">
    <property type="component" value="Unplaced"/>
</dbReference>
<evidence type="ECO:0000256" key="10">
    <source>
        <dbReference type="PROSITE-ProRule" id="PRU10141"/>
    </source>
</evidence>
<dbReference type="CDD" id="cd14063">
    <property type="entry name" value="PK_KSR"/>
    <property type="match status" value="1"/>
</dbReference>
<feature type="compositionally biased region" description="Low complexity" evidence="11">
    <location>
        <begin position="197"/>
        <end position="208"/>
    </location>
</feature>
<dbReference type="FunFam" id="3.30.200.20:FF:000034">
    <property type="entry name" value="Kinase suppressor of Ras 1"/>
    <property type="match status" value="1"/>
</dbReference>
<comment type="catalytic activity">
    <reaction evidence="9">
        <text>L-seryl-[protein] + ATP = O-phospho-L-seryl-[protein] + ADP + H(+)</text>
        <dbReference type="Rhea" id="RHEA:17989"/>
        <dbReference type="Rhea" id="RHEA-COMP:9863"/>
        <dbReference type="Rhea" id="RHEA-COMP:11604"/>
        <dbReference type="ChEBI" id="CHEBI:15378"/>
        <dbReference type="ChEBI" id="CHEBI:29999"/>
        <dbReference type="ChEBI" id="CHEBI:30616"/>
        <dbReference type="ChEBI" id="CHEBI:83421"/>
        <dbReference type="ChEBI" id="CHEBI:456216"/>
        <dbReference type="EC" id="2.7.11.1"/>
    </reaction>
</comment>
<evidence type="ECO:0000313" key="15">
    <source>
        <dbReference type="RefSeq" id="XP_013405438.1"/>
    </source>
</evidence>
<evidence type="ECO:0000256" key="4">
    <source>
        <dbReference type="ARBA" id="ARBA00022741"/>
    </source>
</evidence>
<dbReference type="SUPFAM" id="SSF56112">
    <property type="entry name" value="Protein kinase-like (PK-like)"/>
    <property type="match status" value="1"/>
</dbReference>
<dbReference type="InterPro" id="IPR051681">
    <property type="entry name" value="Ser/Thr_Kinases-Pseudokinases"/>
</dbReference>
<dbReference type="InterPro" id="IPR046933">
    <property type="entry name" value="SAM_KSR1_N_sf"/>
</dbReference>
<dbReference type="RefSeq" id="XP_013405438.1">
    <property type="nucleotide sequence ID" value="XM_013549984.1"/>
</dbReference>
<evidence type="ECO:0000256" key="7">
    <source>
        <dbReference type="ARBA" id="ARBA00022840"/>
    </source>
</evidence>
<dbReference type="InterPro" id="IPR000719">
    <property type="entry name" value="Prot_kinase_dom"/>
</dbReference>
<evidence type="ECO:0000313" key="14">
    <source>
        <dbReference type="Proteomes" id="UP000085678"/>
    </source>
</evidence>
<dbReference type="InParanoid" id="A0A1S3J573"/>
<dbReference type="Gene3D" id="3.30.60.20">
    <property type="match status" value="1"/>
</dbReference>
<evidence type="ECO:0000256" key="2">
    <source>
        <dbReference type="ARBA" id="ARBA00022679"/>
    </source>
</evidence>
<dbReference type="Gene3D" id="1.10.510.10">
    <property type="entry name" value="Transferase(Phosphotransferase) domain 1"/>
    <property type="match status" value="1"/>
</dbReference>
<feature type="compositionally biased region" description="Low complexity" evidence="11">
    <location>
        <begin position="216"/>
        <end position="225"/>
    </location>
</feature>
<gene>
    <name evidence="15" type="primary">LOC106170212</name>
</gene>
<feature type="region of interest" description="Disordered" evidence="11">
    <location>
        <begin position="417"/>
        <end position="496"/>
    </location>
</feature>
<feature type="compositionally biased region" description="Basic and acidic residues" evidence="11">
    <location>
        <begin position="156"/>
        <end position="168"/>
    </location>
</feature>
<feature type="domain" description="Protein kinase" evidence="12">
    <location>
        <begin position="596"/>
        <end position="863"/>
    </location>
</feature>
<feature type="binding site" evidence="10">
    <location>
        <position position="622"/>
    </location>
    <ligand>
        <name>ATP</name>
        <dbReference type="ChEBI" id="CHEBI:30616"/>
    </ligand>
</feature>
<keyword evidence="4 10" id="KW-0547">Nucleotide-binding</keyword>
<evidence type="ECO:0000256" key="11">
    <source>
        <dbReference type="SAM" id="MobiDB-lite"/>
    </source>
</evidence>
<dbReference type="PROSITE" id="PS00479">
    <property type="entry name" value="ZF_DAG_PE_1"/>
    <property type="match status" value="1"/>
</dbReference>
<accession>A0A1S3J573</accession>
<evidence type="ECO:0000259" key="12">
    <source>
        <dbReference type="PROSITE" id="PS50011"/>
    </source>
</evidence>
<dbReference type="InterPro" id="IPR046349">
    <property type="entry name" value="C1-like_sf"/>
</dbReference>
<keyword evidence="14" id="KW-1185">Reference proteome</keyword>
<sequence length="886" mass="99093">MSSVSEEDPIKRAERTCSIAQSMIDYTAKHLRGLRTQCATTEEITQQEIRGAETKLITYFTNQLIHIQRARAANNGVLPGTLTKYPNTASWLEIVGLKEEVTKGILTESATVEKLLEMSPDQVTDMLQRYKGGFDETSRLNKALCKLKICLDRQTHGEKPGGSDDFHWEPSGSSTPTTEQEKEREEEQPEIHPKPTSRPSTSSLPPNTVLDRHSSDSTPSHSTPNSPGPHPSPDRRRLTPPPTPPLGRQSKPKIHPTGTPPPLKRHHIILPEFPLTKSKSHESQLANRVTEQKSSKSTTKKKPINLNLHGSHDTIYDGRRMSTDSGESGGTNRADTLMVQKSPKTARSMLHSINHRFSSKLIFGDCDYCSKHVFRGKVCKYCKKKFHRECATKAAPACGLPDEFLYKYLEFIRQDGGSPASPRHVMDLSGNNHNHESNNKMKPVQSVPTFVSVPDSSSNPSSCSSSTPSSPALITNPSSTSTSMTPPTPAGPNSPVIRVTEFQFPETNDNSSIVSSTTSGYLNTYNGFEPRVNDNHNADVINTNTSNDSDKTITSNSEKIIPDRTDSIDSQDDALLHRALSISVQIKEWDIPYEDLTRGDIIGHGRFGTVYKGHWHGEVAIKMLNMDPNADNQAQLSAFKMEVAMLRKTRHDNLVLFMGACMKPPHLAIVTSILKGYTLYTHIHMRKEKFTMNRIVIISSQIVQGMSYLHHRGIVHKDLKTKNIFLENGKVVITDFGLFNVTRLCQGNGKGDFLVIPPGWLCYLSPEIMRSLHAGERNEDLPFSEHSDVYAFGTVWYEMFCGEWPFKNQPPESIIWQVGRGMKQSLGNVNASKDVKDVLMQCWSYNPESRPEFVRFLKILERLPKKPLSRSPSHPIHLSRSAESVF</sequence>
<evidence type="ECO:0000256" key="3">
    <source>
        <dbReference type="ARBA" id="ARBA00022723"/>
    </source>
</evidence>
<dbReference type="AlphaFoldDB" id="A0A1S3J573"/>
<dbReference type="FunFam" id="1.10.510.10:FF:000107">
    <property type="entry name" value="kinase suppressor of Ras 1"/>
    <property type="match status" value="1"/>
</dbReference>
<keyword evidence="1" id="KW-0723">Serine/threonine-protein kinase</keyword>
<dbReference type="PROSITE" id="PS50081">
    <property type="entry name" value="ZF_DAG_PE_2"/>
    <property type="match status" value="1"/>
</dbReference>
<reference evidence="15" key="1">
    <citation type="submission" date="2025-08" db="UniProtKB">
        <authorList>
            <consortium name="RefSeq"/>
        </authorList>
    </citation>
    <scope>IDENTIFICATION</scope>
    <source>
        <tissue evidence="15">Gonads</tissue>
    </source>
</reference>
<dbReference type="Pfam" id="PF13543">
    <property type="entry name" value="SAM_KSR1"/>
    <property type="match status" value="1"/>
</dbReference>
<dbReference type="Pfam" id="PF20406">
    <property type="entry name" value="SAM_KSR1_N"/>
    <property type="match status" value="1"/>
</dbReference>
<feature type="compositionally biased region" description="Low complexity" evidence="11">
    <location>
        <begin position="452"/>
        <end position="485"/>
    </location>
</feature>
<dbReference type="InterPro" id="IPR025561">
    <property type="entry name" value="KSR_SAM-like_dom"/>
</dbReference>
<keyword evidence="2" id="KW-0808">Transferase</keyword>
<dbReference type="GO" id="GO:0004674">
    <property type="term" value="F:protein serine/threonine kinase activity"/>
    <property type="evidence" value="ECO:0007669"/>
    <property type="project" value="UniProtKB-KW"/>
</dbReference>
<evidence type="ECO:0000256" key="9">
    <source>
        <dbReference type="ARBA" id="ARBA00048679"/>
    </source>
</evidence>
<dbReference type="PROSITE" id="PS00107">
    <property type="entry name" value="PROTEIN_KINASE_ATP"/>
    <property type="match status" value="1"/>
</dbReference>
<dbReference type="SMART" id="SM00220">
    <property type="entry name" value="S_TKc"/>
    <property type="match status" value="1"/>
</dbReference>
<evidence type="ECO:0000256" key="8">
    <source>
        <dbReference type="ARBA" id="ARBA00047899"/>
    </source>
</evidence>
<proteinExistence type="predicted"/>
<organism evidence="14 15">
    <name type="scientific">Lingula anatina</name>
    <name type="common">Brachiopod</name>
    <name type="synonym">Lingula unguis</name>
    <dbReference type="NCBI Taxonomy" id="7574"/>
    <lineage>
        <taxon>Eukaryota</taxon>
        <taxon>Metazoa</taxon>
        <taxon>Spiralia</taxon>
        <taxon>Lophotrochozoa</taxon>
        <taxon>Brachiopoda</taxon>
        <taxon>Linguliformea</taxon>
        <taxon>Lingulata</taxon>
        <taxon>Lingulida</taxon>
        <taxon>Linguloidea</taxon>
        <taxon>Lingulidae</taxon>
        <taxon>Lingula</taxon>
    </lineage>
</organism>
<dbReference type="STRING" id="7574.A0A1S3J573"/>
<dbReference type="InterPro" id="IPR017441">
    <property type="entry name" value="Protein_kinase_ATP_BS"/>
</dbReference>
<keyword evidence="7 10" id="KW-0067">ATP-binding</keyword>
<dbReference type="PANTHER" id="PTHR44329">
    <property type="entry name" value="SERINE/THREONINE-PROTEIN KINASE TNNI3K-RELATED"/>
    <property type="match status" value="1"/>
</dbReference>
<evidence type="ECO:0000256" key="1">
    <source>
        <dbReference type="ARBA" id="ARBA00022527"/>
    </source>
</evidence>
<feature type="compositionally biased region" description="Basic and acidic residues" evidence="11">
    <location>
        <begin position="310"/>
        <end position="322"/>
    </location>
</feature>
<feature type="compositionally biased region" description="Polar residues" evidence="11">
    <location>
        <begin position="323"/>
        <end position="334"/>
    </location>
</feature>
<dbReference type="GO" id="GO:0005524">
    <property type="term" value="F:ATP binding"/>
    <property type="evidence" value="ECO:0007669"/>
    <property type="project" value="UniProtKB-UniRule"/>
</dbReference>
<feature type="compositionally biased region" description="Basic and acidic residues" evidence="11">
    <location>
        <begin position="179"/>
        <end position="193"/>
    </location>
</feature>
<dbReference type="InterPro" id="IPR001245">
    <property type="entry name" value="Ser-Thr/Tyr_kinase_cat_dom"/>
</dbReference>
<keyword evidence="5 15" id="KW-0418">Kinase</keyword>
<feature type="region of interest" description="Disordered" evidence="11">
    <location>
        <begin position="156"/>
        <end position="334"/>
    </location>
</feature>
<dbReference type="InterPro" id="IPR046861">
    <property type="entry name" value="SAM_KSR1_N"/>
</dbReference>
<dbReference type="Pfam" id="PF07714">
    <property type="entry name" value="PK_Tyr_Ser-Thr"/>
    <property type="match status" value="1"/>
</dbReference>
<dbReference type="SUPFAM" id="SSF57889">
    <property type="entry name" value="Cysteine-rich domain"/>
    <property type="match status" value="1"/>
</dbReference>
<dbReference type="InterPro" id="IPR013761">
    <property type="entry name" value="SAM/pointed_sf"/>
</dbReference>